<keyword evidence="3" id="KW-1185">Reference proteome</keyword>
<accession>A0ABQ3H0I0</accession>
<dbReference type="Proteomes" id="UP000604737">
    <property type="component" value="Unassembled WGS sequence"/>
</dbReference>
<name>A0ABQ3H0I0_9NEIS</name>
<sequence length="320" mass="35186">MVVALVALAAAGGVWLYQQQAMETLRLQVSRELAQGQQQLRGAQEREAQAQLRGQALERELALVSARQNETQSQQAALSSMYEALTRNETQRVLAETEQTLAFASQQLQLAGNVDAALVGLNAIDQKLAALNRPELITLRKSIGHDIDQLKTQPYLDVVGIATRLDTLVAGVDKLPLAIDGYRDPKAKAGAPAPTNALQRFGGELWHEFRQLIQIRRIDKPDAMLLTPNEAFFLRENIKLRLLDARTALLMRNEAAFRSDLKAAGDYLKQYFDSSAPAVRNALASLDTLSRESLALKLPDLSASLSAVRQGRLATERAKP</sequence>
<evidence type="ECO:0000313" key="2">
    <source>
        <dbReference type="EMBL" id="GHD64252.1"/>
    </source>
</evidence>
<proteinExistence type="predicted"/>
<comment type="caution">
    <text evidence="2">The sequence shown here is derived from an EMBL/GenBank/DDBJ whole genome shotgun (WGS) entry which is preliminary data.</text>
</comment>
<dbReference type="PANTHER" id="PTHR38043:SF1">
    <property type="entry name" value="PROTEIN HEMX"/>
    <property type="match status" value="1"/>
</dbReference>
<dbReference type="EMBL" id="BMYO01000006">
    <property type="protein sequence ID" value="GHD64252.1"/>
    <property type="molecule type" value="Genomic_DNA"/>
</dbReference>
<dbReference type="Pfam" id="PF04375">
    <property type="entry name" value="HemX"/>
    <property type="match status" value="1"/>
</dbReference>
<reference evidence="3" key="1">
    <citation type="journal article" date="2019" name="Int. J. Syst. Evol. Microbiol.">
        <title>The Global Catalogue of Microorganisms (GCM) 10K type strain sequencing project: providing services to taxonomists for standard genome sequencing and annotation.</title>
        <authorList>
            <consortium name="The Broad Institute Genomics Platform"/>
            <consortium name="The Broad Institute Genome Sequencing Center for Infectious Disease"/>
            <person name="Wu L."/>
            <person name="Ma J."/>
        </authorList>
    </citation>
    <scope>NUCLEOTIDE SEQUENCE [LARGE SCALE GENOMIC DNA]</scope>
    <source>
        <strain evidence="3">KCTC 23701</strain>
    </source>
</reference>
<evidence type="ECO:0008006" key="4">
    <source>
        <dbReference type="Google" id="ProtNLM"/>
    </source>
</evidence>
<gene>
    <name evidence="2" type="ORF">GCM10007350_22950</name>
</gene>
<dbReference type="PANTHER" id="PTHR38043">
    <property type="entry name" value="PROTEIN HEMX"/>
    <property type="match status" value="1"/>
</dbReference>
<evidence type="ECO:0000256" key="1">
    <source>
        <dbReference type="SAM" id="Coils"/>
    </source>
</evidence>
<keyword evidence="1" id="KW-0175">Coiled coil</keyword>
<dbReference type="InterPro" id="IPR007470">
    <property type="entry name" value="HemX"/>
</dbReference>
<feature type="coiled-coil region" evidence="1">
    <location>
        <begin position="33"/>
        <end position="60"/>
    </location>
</feature>
<protein>
    <recommendedName>
        <fullName evidence="4">Heme biosynthesis operon protein HemX</fullName>
    </recommendedName>
</protein>
<organism evidence="2 3">
    <name type="scientific">Jeongeupia chitinilytica</name>
    <dbReference type="NCBI Taxonomy" id="1041641"/>
    <lineage>
        <taxon>Bacteria</taxon>
        <taxon>Pseudomonadati</taxon>
        <taxon>Pseudomonadota</taxon>
        <taxon>Betaproteobacteria</taxon>
        <taxon>Neisseriales</taxon>
        <taxon>Chitinibacteraceae</taxon>
        <taxon>Jeongeupia</taxon>
    </lineage>
</organism>
<evidence type="ECO:0000313" key="3">
    <source>
        <dbReference type="Proteomes" id="UP000604737"/>
    </source>
</evidence>